<evidence type="ECO:0000313" key="2">
    <source>
        <dbReference type="Proteomes" id="UP000095472"/>
    </source>
</evidence>
<sequence>MQAQAKAIALNEIQTLEYQLPDSLEPDARLRNYEARIVAMGADETLFIVRDITERKRYEAELVRRSRHATLQSEISLSFTQSGSLNSLLQRCCQSLVQHLDAAFARIWLLNANNNCLELKASAVPIHPPERQPRVYPRWTIQNRSHCSQAPTLSHQQRLQRSAH</sequence>
<dbReference type="Proteomes" id="UP000095472">
    <property type="component" value="Chromosome"/>
</dbReference>
<dbReference type="EMBL" id="CP182909">
    <property type="protein sequence ID" value="XPM64118.1"/>
    <property type="molecule type" value="Genomic_DNA"/>
</dbReference>
<gene>
    <name evidence="1" type="ORF">BH720_034715</name>
</gene>
<accession>A0ACD5GT70</accession>
<name>A0ACD5GT70_9CYAN</name>
<proteinExistence type="predicted"/>
<evidence type="ECO:0000313" key="1">
    <source>
        <dbReference type="EMBL" id="XPM64118.1"/>
    </source>
</evidence>
<reference evidence="1 2" key="1">
    <citation type="journal article" date="2016" name="Genome Announc.">
        <title>Draft Genome Sequence of the Thermotolerant Cyanobacterium Desertifilum sp. IPPAS B-1220.</title>
        <authorList>
            <person name="Mironov K.S."/>
            <person name="Sinetova M.A."/>
            <person name="Bolatkhan K."/>
            <person name="Zayadan B.K."/>
            <person name="Ustinova V.V."/>
            <person name="Kupriyanova E.V."/>
            <person name="Skrypnik A.N."/>
            <person name="Gogoleva N.E."/>
            <person name="Gogolev Y.V."/>
            <person name="Los D.A."/>
        </authorList>
    </citation>
    <scope>NUCLEOTIDE SEQUENCE [LARGE SCALE GENOMIC DNA]</scope>
    <source>
        <strain evidence="1 2">IPPAS B-1220</strain>
    </source>
</reference>
<organism evidence="1 2">
    <name type="scientific">Desertifilum tharense IPPAS B-1220</name>
    <dbReference type="NCBI Taxonomy" id="1781255"/>
    <lineage>
        <taxon>Bacteria</taxon>
        <taxon>Bacillati</taxon>
        <taxon>Cyanobacteriota</taxon>
        <taxon>Cyanophyceae</taxon>
        <taxon>Desertifilales</taxon>
        <taxon>Desertifilaceae</taxon>
        <taxon>Desertifilum</taxon>
    </lineage>
</organism>
<keyword evidence="2" id="KW-1185">Reference proteome</keyword>
<protein>
    <submittedName>
        <fullName evidence="1">Uncharacterized protein</fullName>
    </submittedName>
</protein>